<protein>
    <submittedName>
        <fullName evidence="1">Uncharacterized protein</fullName>
    </submittedName>
</protein>
<name>A0A089YAI6_9PSED</name>
<dbReference type="Proteomes" id="UP000029493">
    <property type="component" value="Chromosome"/>
</dbReference>
<organism evidence="1 2">
    <name type="scientific">Pseudomonas cremoricolorata</name>
    <dbReference type="NCBI Taxonomy" id="157783"/>
    <lineage>
        <taxon>Bacteria</taxon>
        <taxon>Pseudomonadati</taxon>
        <taxon>Pseudomonadota</taxon>
        <taxon>Gammaproteobacteria</taxon>
        <taxon>Pseudomonadales</taxon>
        <taxon>Pseudomonadaceae</taxon>
        <taxon>Pseudomonas</taxon>
    </lineage>
</organism>
<evidence type="ECO:0000313" key="2">
    <source>
        <dbReference type="Proteomes" id="UP000029493"/>
    </source>
</evidence>
<dbReference type="EMBL" id="CP009455">
    <property type="protein sequence ID" value="AIR88838.1"/>
    <property type="molecule type" value="Genomic_DNA"/>
</dbReference>
<gene>
    <name evidence="1" type="ORF">LK03_05960</name>
</gene>
<accession>A0A089YAI6</accession>
<dbReference type="GeneID" id="33052414"/>
<dbReference type="KEGG" id="psw:LK03_05960"/>
<reference evidence="1 2" key="1">
    <citation type="submission" date="2014-09" db="EMBL/GenBank/DDBJ databases">
        <authorList>
            <person name="Chan K.-G."/>
        </authorList>
    </citation>
    <scope>NUCLEOTIDE SEQUENCE [LARGE SCALE GENOMIC DNA]</scope>
    <source>
        <strain evidence="1 2">ND07</strain>
    </source>
</reference>
<sequence>MKLVGSETEKKIRETLASSASYIFSNLVILKFLEKIFGSLSSAYVLGHTPDQGEDLYVVLVNGSAVVKFELSRSHDSEPEDFRIISVDEYRNTLRGRPSHIKLSIAIELSTGK</sequence>
<dbReference type="eggNOG" id="ENOG5032TFB">
    <property type="taxonomic scope" value="Bacteria"/>
</dbReference>
<dbReference type="AlphaFoldDB" id="A0A089YAI6"/>
<proteinExistence type="predicted"/>
<evidence type="ECO:0000313" key="1">
    <source>
        <dbReference type="EMBL" id="AIR88838.1"/>
    </source>
</evidence>
<keyword evidence="2" id="KW-1185">Reference proteome</keyword>